<feature type="region of interest" description="Disordered" evidence="1">
    <location>
        <begin position="351"/>
        <end position="370"/>
    </location>
</feature>
<dbReference type="InParanoid" id="A0A165QFB9"/>
<dbReference type="EMBL" id="KV425883">
    <property type="protein sequence ID" value="KZW03529.1"/>
    <property type="molecule type" value="Genomic_DNA"/>
</dbReference>
<evidence type="ECO:0008006" key="5">
    <source>
        <dbReference type="Google" id="ProtNLM"/>
    </source>
</evidence>
<reference evidence="3 4" key="1">
    <citation type="journal article" date="2016" name="Mol. Biol. Evol.">
        <title>Comparative Genomics of Early-Diverging Mushroom-Forming Fungi Provides Insights into the Origins of Lignocellulose Decay Capabilities.</title>
        <authorList>
            <person name="Nagy L.G."/>
            <person name="Riley R."/>
            <person name="Tritt A."/>
            <person name="Adam C."/>
            <person name="Daum C."/>
            <person name="Floudas D."/>
            <person name="Sun H."/>
            <person name="Yadav J.S."/>
            <person name="Pangilinan J."/>
            <person name="Larsson K.H."/>
            <person name="Matsuura K."/>
            <person name="Barry K."/>
            <person name="Labutti K."/>
            <person name="Kuo R."/>
            <person name="Ohm R.A."/>
            <person name="Bhattacharya S.S."/>
            <person name="Shirouzu T."/>
            <person name="Yoshinaga Y."/>
            <person name="Martin F.M."/>
            <person name="Grigoriev I.V."/>
            <person name="Hibbett D.S."/>
        </authorList>
    </citation>
    <scope>NUCLEOTIDE SEQUENCE [LARGE SCALE GENOMIC DNA]</scope>
    <source>
        <strain evidence="3 4">HHB12029</strain>
    </source>
</reference>
<proteinExistence type="predicted"/>
<gene>
    <name evidence="3" type="ORF">EXIGLDRAFT_664123</name>
</gene>
<evidence type="ECO:0000256" key="1">
    <source>
        <dbReference type="SAM" id="MobiDB-lite"/>
    </source>
</evidence>
<dbReference type="Proteomes" id="UP000077266">
    <property type="component" value="Unassembled WGS sequence"/>
</dbReference>
<feature type="region of interest" description="Disordered" evidence="1">
    <location>
        <begin position="471"/>
        <end position="491"/>
    </location>
</feature>
<keyword evidence="2" id="KW-1133">Transmembrane helix</keyword>
<keyword evidence="2" id="KW-0472">Membrane</keyword>
<feature type="transmembrane region" description="Helical" evidence="2">
    <location>
        <begin position="325"/>
        <end position="345"/>
    </location>
</feature>
<evidence type="ECO:0000256" key="2">
    <source>
        <dbReference type="SAM" id="Phobius"/>
    </source>
</evidence>
<name>A0A165QFB9_EXIGL</name>
<feature type="compositionally biased region" description="Low complexity" evidence="1">
    <location>
        <begin position="273"/>
        <end position="308"/>
    </location>
</feature>
<organism evidence="3 4">
    <name type="scientific">Exidia glandulosa HHB12029</name>
    <dbReference type="NCBI Taxonomy" id="1314781"/>
    <lineage>
        <taxon>Eukaryota</taxon>
        <taxon>Fungi</taxon>
        <taxon>Dikarya</taxon>
        <taxon>Basidiomycota</taxon>
        <taxon>Agaricomycotina</taxon>
        <taxon>Agaricomycetes</taxon>
        <taxon>Auriculariales</taxon>
        <taxon>Exidiaceae</taxon>
        <taxon>Exidia</taxon>
    </lineage>
</organism>
<dbReference type="Gene3D" id="2.60.120.260">
    <property type="entry name" value="Galactose-binding domain-like"/>
    <property type="match status" value="2"/>
</dbReference>
<dbReference type="AlphaFoldDB" id="A0A165QFB9"/>
<feature type="region of interest" description="Disordered" evidence="1">
    <location>
        <begin position="273"/>
        <end position="316"/>
    </location>
</feature>
<keyword evidence="4" id="KW-1185">Reference proteome</keyword>
<dbReference type="OrthoDB" id="2564234at2759"/>
<accession>A0A165QFB9</accession>
<keyword evidence="2" id="KW-0812">Transmembrane</keyword>
<sequence>MSSTVTLDDVSPLIQYSGPWRAGTASDDPYFNSYSNNGTFTLTNRNGAAATIKWHGTGIQVFGAKRDNHGDYSVSLNGNKPRFASGNSFFPEFSASLFHVQGLADGLHTLVIENAPQTNDPDQSYLDIDYITLETTQAPGDHSVTIEDFEPSVQYAPAVNDWNTHSELASTIQGSSFHVTTKQNATATFYFSGSSVDLYGMICPSCGSYSVSVDGGAEDVFTSKNIAHTLGNQVLYVARGLSEGGVHNLRVTNLDDGGALGIDHALVSGLSPGGITPPATTSSSGTGTPSSQAASGAGAGQTSTSPASDTAGAPSGHHKFPVVEVVSAILGCLLLILAVVIFVLLRQRKKQRRRRRGPANLDTDDSESIMSPVSPGALASPFMMPTSPARSLAFSNIDILLRAPTPASLRSASPIPYARSRHSFAASEMMSSAHSGSGSGLPYDQETLMLGSDYSVSPRAPTPALVLHEAPPAYDTTSRPPSVLLLGDKKM</sequence>
<evidence type="ECO:0000313" key="3">
    <source>
        <dbReference type="EMBL" id="KZW03529.1"/>
    </source>
</evidence>
<evidence type="ECO:0000313" key="4">
    <source>
        <dbReference type="Proteomes" id="UP000077266"/>
    </source>
</evidence>
<protein>
    <recommendedName>
        <fullName evidence="5">Transmembrane protein</fullName>
    </recommendedName>
</protein>
<dbReference type="STRING" id="1314781.A0A165QFB9"/>